<dbReference type="HAMAP" id="MF_00033">
    <property type="entry name" value="MurG"/>
    <property type="match status" value="1"/>
</dbReference>
<accession>A0A0U5B8H4</accession>
<evidence type="ECO:0000256" key="10">
    <source>
        <dbReference type="HAMAP-Rule" id="MF_00033"/>
    </source>
</evidence>
<evidence type="ECO:0000256" key="8">
    <source>
        <dbReference type="ARBA" id="ARBA00023306"/>
    </source>
</evidence>
<sequence length="361" mass="37606">MTSVLLAGGGTAGHVNPLLAVADAWLADDPEVTISVLGTAEGLEARLVPARGYELLTIPRVPFPRRPNGAAVRFPSRFRDAVRRTRQILREREIDVVVGFGGYAAAPAYVAARAERIPFVVHEANARPGIANRLGAWLGGVVATTFPGTPLRRATIVGMPLRAEIVTLDRRAERPRALATFGLDAGRPVLLVTGGSTGAKRLNETVSASIVPLLGAGWQVLHITGTGRGGTDPGLEGYRVIEYCDDMHLALAAADLVVCRSGAATVTELAAVGLASVLVPYPVGNGEQKLNAAELIEVGAAILVDDAAFTPEWVTNTLIPLLVGRAEIARMTAAAATVARPDAALALVGLAREAVAAKRVG</sequence>
<dbReference type="GO" id="GO:0071555">
    <property type="term" value="P:cell wall organization"/>
    <property type="evidence" value="ECO:0007669"/>
    <property type="project" value="UniProtKB-KW"/>
</dbReference>
<evidence type="ECO:0000313" key="14">
    <source>
        <dbReference type="Proteomes" id="UP000218965"/>
    </source>
</evidence>
<comment type="similarity">
    <text evidence="10">Belongs to the glycosyltransferase 28 family. MurG subfamily.</text>
</comment>
<keyword evidence="4 10" id="KW-0808">Transferase</keyword>
<evidence type="ECO:0000259" key="11">
    <source>
        <dbReference type="Pfam" id="PF03033"/>
    </source>
</evidence>
<feature type="binding site" evidence="10">
    <location>
        <position position="125"/>
    </location>
    <ligand>
        <name>UDP-N-acetyl-alpha-D-glucosamine</name>
        <dbReference type="ChEBI" id="CHEBI:57705"/>
    </ligand>
</feature>
<evidence type="ECO:0000256" key="7">
    <source>
        <dbReference type="ARBA" id="ARBA00023136"/>
    </source>
</evidence>
<reference evidence="13 14" key="2">
    <citation type="submission" date="2016-01" db="EMBL/GenBank/DDBJ databases">
        <title>Microcella alkaliphila JAM AC0309 whole genome shotgun sequence.</title>
        <authorList>
            <person name="Kurata A."/>
            <person name="Hirose Y."/>
            <person name="Kishimoto N."/>
            <person name="Kobayashi T."/>
        </authorList>
    </citation>
    <scope>NUCLEOTIDE SEQUENCE [LARGE SCALE GENOMIC DNA]</scope>
    <source>
        <strain evidence="13 14">JAM AC0309</strain>
    </source>
</reference>
<dbReference type="GO" id="GO:0005886">
    <property type="term" value="C:plasma membrane"/>
    <property type="evidence" value="ECO:0007669"/>
    <property type="project" value="UniProtKB-SubCell"/>
</dbReference>
<feature type="binding site" evidence="10">
    <location>
        <position position="288"/>
    </location>
    <ligand>
        <name>UDP-N-acetyl-alpha-D-glucosamine</name>
        <dbReference type="ChEBI" id="CHEBI:57705"/>
    </ligand>
</feature>
<feature type="binding site" evidence="10">
    <location>
        <position position="196"/>
    </location>
    <ligand>
        <name>UDP-N-acetyl-alpha-D-glucosamine</name>
        <dbReference type="ChEBI" id="CHEBI:57705"/>
    </ligand>
</feature>
<comment type="caution">
    <text evidence="10">Lacks conserved residue(s) required for the propagation of feature annotation.</text>
</comment>
<comment type="catalytic activity">
    <reaction evidence="10">
        <text>di-trans,octa-cis-undecaprenyl diphospho-N-acetyl-alpha-D-muramoyl-L-alanyl-D-glutamyl-meso-2,6-diaminopimeloyl-D-alanyl-D-alanine + UDP-N-acetyl-alpha-D-glucosamine = di-trans,octa-cis-undecaprenyl diphospho-[N-acetyl-alpha-D-glucosaminyl-(1-&gt;4)]-N-acetyl-alpha-D-muramoyl-L-alanyl-D-glutamyl-meso-2,6-diaminopimeloyl-D-alanyl-D-alanine + UDP + H(+)</text>
        <dbReference type="Rhea" id="RHEA:31227"/>
        <dbReference type="ChEBI" id="CHEBI:15378"/>
        <dbReference type="ChEBI" id="CHEBI:57705"/>
        <dbReference type="ChEBI" id="CHEBI:58223"/>
        <dbReference type="ChEBI" id="CHEBI:61387"/>
        <dbReference type="ChEBI" id="CHEBI:61388"/>
        <dbReference type="EC" id="2.4.1.227"/>
    </reaction>
</comment>
<dbReference type="InterPro" id="IPR004276">
    <property type="entry name" value="GlycoTrans_28_N"/>
</dbReference>
<dbReference type="SUPFAM" id="SSF53756">
    <property type="entry name" value="UDP-Glycosyltransferase/glycogen phosphorylase"/>
    <property type="match status" value="1"/>
</dbReference>
<keyword evidence="3 10" id="KW-0328">Glycosyltransferase</keyword>
<comment type="function">
    <text evidence="10">Cell wall formation. Catalyzes the transfer of a GlcNAc subunit on undecaprenyl-pyrophosphoryl-MurNAc-pentapeptide (lipid intermediate I) to form undecaprenyl-pyrophosphoryl-MurNAc-(pentapeptide)GlcNAc (lipid intermediate II).</text>
</comment>
<dbReference type="EMBL" id="AP017315">
    <property type="protein sequence ID" value="BAU32153.1"/>
    <property type="molecule type" value="Genomic_DNA"/>
</dbReference>
<dbReference type="Pfam" id="PF03033">
    <property type="entry name" value="Glyco_transf_28"/>
    <property type="match status" value="1"/>
</dbReference>
<gene>
    <name evidence="10 13" type="primary">murG</name>
    <name evidence="13" type="ORF">MalAC0309_1296</name>
</gene>
<dbReference type="AlphaFoldDB" id="A0A0U5B8H4"/>
<feature type="domain" description="Glycosyltransferase family 28 N-terminal" evidence="11">
    <location>
        <begin position="4"/>
        <end position="137"/>
    </location>
</feature>
<evidence type="ECO:0000256" key="2">
    <source>
        <dbReference type="ARBA" id="ARBA00022618"/>
    </source>
</evidence>
<keyword evidence="6 10" id="KW-0573">Peptidoglycan synthesis</keyword>
<keyword evidence="5 10" id="KW-0133">Cell shape</keyword>
<evidence type="ECO:0000256" key="5">
    <source>
        <dbReference type="ARBA" id="ARBA00022960"/>
    </source>
</evidence>
<dbReference type="UniPathway" id="UPA00219"/>
<feature type="binding site" evidence="10">
    <location>
        <position position="162"/>
    </location>
    <ligand>
        <name>UDP-N-acetyl-alpha-D-glucosamine</name>
        <dbReference type="ChEBI" id="CHEBI:57705"/>
    </ligand>
</feature>
<dbReference type="KEGG" id="malk:MalAC0309_1296"/>
<evidence type="ECO:0000256" key="1">
    <source>
        <dbReference type="ARBA" id="ARBA00022475"/>
    </source>
</evidence>
<dbReference type="OrthoDB" id="9808936at2"/>
<organism evidence="13 14">
    <name type="scientific">Microcella alkaliphila</name>
    <dbReference type="NCBI Taxonomy" id="279828"/>
    <lineage>
        <taxon>Bacteria</taxon>
        <taxon>Bacillati</taxon>
        <taxon>Actinomycetota</taxon>
        <taxon>Actinomycetes</taxon>
        <taxon>Micrococcales</taxon>
        <taxon>Microbacteriaceae</taxon>
        <taxon>Microcella</taxon>
    </lineage>
</organism>
<dbReference type="CDD" id="cd03785">
    <property type="entry name" value="GT28_MurG"/>
    <property type="match status" value="1"/>
</dbReference>
<comment type="pathway">
    <text evidence="10">Cell wall biogenesis; peptidoglycan biosynthesis.</text>
</comment>
<keyword evidence="2 10" id="KW-0132">Cell division</keyword>
<dbReference type="GO" id="GO:0051301">
    <property type="term" value="P:cell division"/>
    <property type="evidence" value="ECO:0007669"/>
    <property type="project" value="UniProtKB-KW"/>
</dbReference>
<feature type="binding site" evidence="10">
    <location>
        <begin position="11"/>
        <end position="13"/>
    </location>
    <ligand>
        <name>UDP-N-acetyl-alpha-D-glucosamine</name>
        <dbReference type="ChEBI" id="CHEBI:57705"/>
    </ligand>
</feature>
<name>A0A0U5B8H4_9MICO</name>
<dbReference type="Gene3D" id="3.40.50.2000">
    <property type="entry name" value="Glycogen Phosphorylase B"/>
    <property type="match status" value="2"/>
</dbReference>
<keyword evidence="1 10" id="KW-1003">Cell membrane</keyword>
<keyword evidence="9 10" id="KW-0961">Cell wall biogenesis/degradation</keyword>
<proteinExistence type="inferred from homology"/>
<dbReference type="Proteomes" id="UP000218965">
    <property type="component" value="Chromosome"/>
</dbReference>
<dbReference type="PANTHER" id="PTHR21015:SF22">
    <property type="entry name" value="GLYCOSYLTRANSFERASE"/>
    <property type="match status" value="1"/>
</dbReference>
<dbReference type="GO" id="GO:0009252">
    <property type="term" value="P:peptidoglycan biosynthetic process"/>
    <property type="evidence" value="ECO:0007669"/>
    <property type="project" value="UniProtKB-UniRule"/>
</dbReference>
<dbReference type="GO" id="GO:0008360">
    <property type="term" value="P:regulation of cell shape"/>
    <property type="evidence" value="ECO:0007669"/>
    <property type="project" value="UniProtKB-KW"/>
</dbReference>
<dbReference type="GO" id="GO:0005975">
    <property type="term" value="P:carbohydrate metabolic process"/>
    <property type="evidence" value="ECO:0007669"/>
    <property type="project" value="InterPro"/>
</dbReference>
<dbReference type="InterPro" id="IPR007235">
    <property type="entry name" value="Glyco_trans_28_C"/>
</dbReference>
<evidence type="ECO:0000259" key="12">
    <source>
        <dbReference type="Pfam" id="PF04101"/>
    </source>
</evidence>
<evidence type="ECO:0000256" key="6">
    <source>
        <dbReference type="ARBA" id="ARBA00022984"/>
    </source>
</evidence>
<dbReference type="GO" id="GO:0051991">
    <property type="term" value="F:UDP-N-acetyl-D-glucosamine:N-acetylmuramoyl-L-alanyl-D-glutamyl-meso-2,6-diaminopimelyl-D-alanyl-D-alanine-diphosphoundecaprenol 4-beta-N-acetylglucosaminlytransferase activity"/>
    <property type="evidence" value="ECO:0007669"/>
    <property type="project" value="RHEA"/>
</dbReference>
<reference evidence="14" key="1">
    <citation type="submission" date="2015-12" db="EMBL/GenBank/DDBJ databases">
        <authorList>
            <person name="Shamseldin A."/>
            <person name="Moawad H."/>
            <person name="Abd El-Rahim W.M."/>
            <person name="Sadowsky M.J."/>
        </authorList>
    </citation>
    <scope>NUCLEOTIDE SEQUENCE [LARGE SCALE GENOMIC DNA]</scope>
    <source>
        <strain evidence="14">JAM AC0309</strain>
    </source>
</reference>
<feature type="domain" description="Glycosyl transferase family 28 C-terminal" evidence="12">
    <location>
        <begin position="189"/>
        <end position="344"/>
    </location>
</feature>
<dbReference type="RefSeq" id="WP_096421272.1">
    <property type="nucleotide sequence ID" value="NZ_AP017315.1"/>
</dbReference>
<evidence type="ECO:0000256" key="4">
    <source>
        <dbReference type="ARBA" id="ARBA00022679"/>
    </source>
</evidence>
<evidence type="ECO:0000256" key="3">
    <source>
        <dbReference type="ARBA" id="ARBA00022676"/>
    </source>
</evidence>
<comment type="subcellular location">
    <subcellularLocation>
        <location evidence="10">Cell membrane</location>
        <topology evidence="10">Peripheral membrane protein</topology>
        <orientation evidence="10">Cytoplasmic side</orientation>
    </subcellularLocation>
</comment>
<dbReference type="Pfam" id="PF04101">
    <property type="entry name" value="Glyco_tran_28_C"/>
    <property type="match status" value="1"/>
</dbReference>
<keyword evidence="8 10" id="KW-0131">Cell cycle</keyword>
<protein>
    <recommendedName>
        <fullName evidence="10">UDP-N-acetylglucosamine--N-acetylmuramyl-(pentapeptide) pyrophosphoryl-undecaprenol N-acetylglucosamine transferase</fullName>
        <ecNumber evidence="10">2.4.1.227</ecNumber>
    </recommendedName>
    <alternativeName>
        <fullName evidence="10">Undecaprenyl-PP-MurNAc-pentapeptide-UDPGlcNAc GlcNAc transferase</fullName>
    </alternativeName>
</protein>
<evidence type="ECO:0000256" key="9">
    <source>
        <dbReference type="ARBA" id="ARBA00023316"/>
    </source>
</evidence>
<dbReference type="GO" id="GO:0050511">
    <property type="term" value="F:undecaprenyldiphospho-muramoylpentapeptide beta-N-acetylglucosaminyltransferase activity"/>
    <property type="evidence" value="ECO:0007669"/>
    <property type="project" value="UniProtKB-UniRule"/>
</dbReference>
<keyword evidence="7 10" id="KW-0472">Membrane</keyword>
<dbReference type="PANTHER" id="PTHR21015">
    <property type="entry name" value="UDP-N-ACETYLGLUCOSAMINE--N-ACETYLMURAMYL-(PENTAPEPTIDE) PYROPHOSPHORYL-UNDECAPRENOL N-ACETYLGLUCOSAMINE TRANSFERASE 1"/>
    <property type="match status" value="1"/>
</dbReference>
<dbReference type="InterPro" id="IPR006009">
    <property type="entry name" value="GlcNAc_MurG"/>
</dbReference>
<dbReference type="EC" id="2.4.1.227" evidence="10"/>
<evidence type="ECO:0000313" key="13">
    <source>
        <dbReference type="EMBL" id="BAU32153.1"/>
    </source>
</evidence>